<dbReference type="PROSITE" id="PS00163">
    <property type="entry name" value="FUMARATE_LYASES"/>
    <property type="match status" value="1"/>
</dbReference>
<dbReference type="Gene3D" id="1.10.275.10">
    <property type="entry name" value="Fumarase/aspartase (N-terminal domain)"/>
    <property type="match status" value="1"/>
</dbReference>
<feature type="domain" description="Fumarate lyase N-terminal" evidence="14">
    <location>
        <begin position="14"/>
        <end position="311"/>
    </location>
</feature>
<evidence type="ECO:0000256" key="2">
    <source>
        <dbReference type="ARBA" id="ARBA00004734"/>
    </source>
</evidence>
<gene>
    <name evidence="16" type="primary">purB</name>
    <name evidence="16" type="ORF">ACFOET_15395</name>
</gene>
<dbReference type="NCBIfam" id="TIGR00928">
    <property type="entry name" value="purB"/>
    <property type="match status" value="1"/>
</dbReference>
<protein>
    <recommendedName>
        <fullName evidence="5 12">Adenylosuccinate lyase</fullName>
        <shortName evidence="13">ASL</shortName>
        <ecNumber evidence="4 12">4.3.2.2</ecNumber>
    </recommendedName>
    <alternativeName>
        <fullName evidence="10 13">Adenylosuccinase</fullName>
    </alternativeName>
</protein>
<evidence type="ECO:0000256" key="8">
    <source>
        <dbReference type="ARBA" id="ARBA00024477"/>
    </source>
</evidence>
<name>A0ABV7JLN7_9SPHI</name>
<dbReference type="EC" id="4.3.2.2" evidence="4 12"/>
<evidence type="ECO:0000259" key="15">
    <source>
        <dbReference type="Pfam" id="PF08328"/>
    </source>
</evidence>
<dbReference type="InterPro" id="IPR008948">
    <property type="entry name" value="L-Aspartase-like"/>
</dbReference>
<dbReference type="InterPro" id="IPR020557">
    <property type="entry name" value="Fumarate_lyase_CS"/>
</dbReference>
<evidence type="ECO:0000313" key="17">
    <source>
        <dbReference type="Proteomes" id="UP001595526"/>
    </source>
</evidence>
<accession>A0ABV7JLN7</accession>
<keyword evidence="7 13" id="KW-0456">Lyase</keyword>
<evidence type="ECO:0000256" key="6">
    <source>
        <dbReference type="ARBA" id="ARBA00022755"/>
    </source>
</evidence>
<dbReference type="Pfam" id="PF00206">
    <property type="entry name" value="Lyase_1"/>
    <property type="match status" value="1"/>
</dbReference>
<dbReference type="InterPro" id="IPR013539">
    <property type="entry name" value="PurB_C"/>
</dbReference>
<comment type="function">
    <text evidence="9">Catalyzes two reactions in de novo purine nucleotide biosynthesis. Catalyzes the breakdown of 5-aminoimidazole- (N-succinylocarboxamide) ribotide (SAICAR or 2-[5-amino-1-(5-phospho-beta-D-ribosyl)imidazole-4-carboxamido]succinate) to 5-aminoimidazole-4-carboxamide ribotide (AICAR or 5-amino-1-(5-phospho-beta-D-ribosyl)imidazole-4-carboxamide) and fumarate, and of adenylosuccinate (ADS or N(6)-(1,2-dicarboxyethyl)-AMP) to adenosine monophosphate (AMP) and fumarate.</text>
</comment>
<dbReference type="NCBIfam" id="NF006764">
    <property type="entry name" value="PRK09285.1"/>
    <property type="match status" value="1"/>
</dbReference>
<keyword evidence="6 13" id="KW-0658">Purine biosynthesis</keyword>
<dbReference type="InterPro" id="IPR047136">
    <property type="entry name" value="PurB_bact"/>
</dbReference>
<evidence type="ECO:0000256" key="9">
    <source>
        <dbReference type="ARBA" id="ARBA00025012"/>
    </source>
</evidence>
<evidence type="ECO:0000256" key="12">
    <source>
        <dbReference type="NCBIfam" id="TIGR00928"/>
    </source>
</evidence>
<dbReference type="PRINTS" id="PR00149">
    <property type="entry name" value="FUMRATELYASE"/>
</dbReference>
<dbReference type="InterPro" id="IPR024083">
    <property type="entry name" value="Fumarase/histidase_N"/>
</dbReference>
<evidence type="ECO:0000256" key="10">
    <source>
        <dbReference type="ARBA" id="ARBA00030717"/>
    </source>
</evidence>
<evidence type="ECO:0000256" key="7">
    <source>
        <dbReference type="ARBA" id="ARBA00023239"/>
    </source>
</evidence>
<dbReference type="Gene3D" id="1.20.200.10">
    <property type="entry name" value="Fumarase/aspartase (Central domain)"/>
    <property type="match status" value="1"/>
</dbReference>
<dbReference type="Gene3D" id="1.10.40.30">
    <property type="entry name" value="Fumarase/aspartase (C-terminal domain)"/>
    <property type="match status" value="1"/>
</dbReference>
<comment type="catalytic activity">
    <reaction evidence="11">
        <text>N(6)-(1,2-dicarboxyethyl)-AMP = fumarate + AMP</text>
        <dbReference type="Rhea" id="RHEA:16853"/>
        <dbReference type="ChEBI" id="CHEBI:29806"/>
        <dbReference type="ChEBI" id="CHEBI:57567"/>
        <dbReference type="ChEBI" id="CHEBI:456215"/>
        <dbReference type="EC" id="4.3.2.2"/>
    </reaction>
    <physiologicalReaction direction="left-to-right" evidence="11">
        <dbReference type="Rhea" id="RHEA:16854"/>
    </physiologicalReaction>
</comment>
<evidence type="ECO:0000256" key="1">
    <source>
        <dbReference type="ARBA" id="ARBA00004706"/>
    </source>
</evidence>
<dbReference type="PANTHER" id="PTHR43411">
    <property type="entry name" value="ADENYLOSUCCINATE LYASE"/>
    <property type="match status" value="1"/>
</dbReference>
<dbReference type="InterPro" id="IPR000362">
    <property type="entry name" value="Fumarate_lyase_fam"/>
</dbReference>
<evidence type="ECO:0000259" key="14">
    <source>
        <dbReference type="Pfam" id="PF00206"/>
    </source>
</evidence>
<dbReference type="EMBL" id="JBHRTA010000038">
    <property type="protein sequence ID" value="MFC3199008.1"/>
    <property type="molecule type" value="Genomic_DNA"/>
</dbReference>
<comment type="similarity">
    <text evidence="3 13">Belongs to the lyase 1 family. Adenylosuccinate lyase subfamily.</text>
</comment>
<dbReference type="InterPro" id="IPR022761">
    <property type="entry name" value="Fumarate_lyase_N"/>
</dbReference>
<dbReference type="SUPFAM" id="SSF48557">
    <property type="entry name" value="L-aspartase-like"/>
    <property type="match status" value="1"/>
</dbReference>
<dbReference type="CDD" id="cd01598">
    <property type="entry name" value="PurB"/>
    <property type="match status" value="1"/>
</dbReference>
<evidence type="ECO:0000256" key="13">
    <source>
        <dbReference type="RuleBase" id="RU361172"/>
    </source>
</evidence>
<evidence type="ECO:0000256" key="5">
    <source>
        <dbReference type="ARBA" id="ARBA00017058"/>
    </source>
</evidence>
<feature type="domain" description="Adenylosuccinate lyase PurB C-terminal" evidence="15">
    <location>
        <begin position="330"/>
        <end position="445"/>
    </location>
</feature>
<dbReference type="GO" id="GO:0016829">
    <property type="term" value="F:lyase activity"/>
    <property type="evidence" value="ECO:0007669"/>
    <property type="project" value="UniProtKB-KW"/>
</dbReference>
<evidence type="ECO:0000256" key="4">
    <source>
        <dbReference type="ARBA" id="ARBA00012339"/>
    </source>
</evidence>
<dbReference type="PANTHER" id="PTHR43411:SF1">
    <property type="entry name" value="ADENYLOSUCCINATE LYASE"/>
    <property type="match status" value="1"/>
</dbReference>
<dbReference type="InterPro" id="IPR004769">
    <property type="entry name" value="Pur_lyase"/>
</dbReference>
<evidence type="ECO:0000256" key="3">
    <source>
        <dbReference type="ARBA" id="ARBA00008273"/>
    </source>
</evidence>
<comment type="caution">
    <text evidence="16">The sequence shown here is derived from an EMBL/GenBank/DDBJ whole genome shotgun (WGS) entry which is preliminary data.</text>
</comment>
<comment type="catalytic activity">
    <reaction evidence="8">
        <text>(2S)-2-[5-amino-1-(5-phospho-beta-D-ribosyl)imidazole-4-carboxamido]succinate = 5-amino-1-(5-phospho-beta-D-ribosyl)imidazole-4-carboxamide + fumarate</text>
        <dbReference type="Rhea" id="RHEA:23920"/>
        <dbReference type="ChEBI" id="CHEBI:29806"/>
        <dbReference type="ChEBI" id="CHEBI:58443"/>
        <dbReference type="ChEBI" id="CHEBI:58475"/>
        <dbReference type="EC" id="4.3.2.2"/>
    </reaction>
    <physiologicalReaction direction="left-to-right" evidence="8">
        <dbReference type="Rhea" id="RHEA:23921"/>
    </physiologicalReaction>
</comment>
<comment type="pathway">
    <text evidence="2 13">Purine metabolism; AMP biosynthesis via de novo pathway; AMP from IMP: step 2/2.</text>
</comment>
<keyword evidence="17" id="KW-1185">Reference proteome</keyword>
<dbReference type="Pfam" id="PF08328">
    <property type="entry name" value="ASL_C"/>
    <property type="match status" value="1"/>
</dbReference>
<evidence type="ECO:0000313" key="16">
    <source>
        <dbReference type="EMBL" id="MFC3199008.1"/>
    </source>
</evidence>
<dbReference type="RefSeq" id="WP_379024215.1">
    <property type="nucleotide sequence ID" value="NZ_JBHRTA010000038.1"/>
</dbReference>
<evidence type="ECO:0000256" key="11">
    <source>
        <dbReference type="ARBA" id="ARBA00049115"/>
    </source>
</evidence>
<sequence>MTLSPLTAVSPVDGRYHHATRELADFFSEYALIKYRVFVEVEYFISLCNSGIPQLRHFDGSLNDKLRDIYRHFSQDDAQWIKDKEKETNHDVKAVEYFLKDRFEALGLIDSMEFIHFGLTSQDINNTAIPYSWKEALTNAYSPLLSSLIEELKRLAAEWKAVPMLARTHGQPASPTRLGKEIRVFVERLDNQLELLARIPHAAKFGGATGNFNAHKVAYPDVDWVAFGNSFVNDTLGLYRSQTTTQIEHYDHFAAQCDALKRINNILIDLCRDIWTYISMDYFKQQITEGQVGSSAMPHKVNPIDFENAEGNLGIANALFEHLAAKLPISRLQRDLTDSTVLRNIGMPIAHSLIAFKSIAKGLKKLILNESALQADLEQNWAVVAEAIQTILRREGYPKPYEALKELTRTNKSVSQATIASFVETLNVSDAVKEELKAVTPWTYTGV</sequence>
<dbReference type="Proteomes" id="UP001595526">
    <property type="component" value="Unassembled WGS sequence"/>
</dbReference>
<proteinExistence type="inferred from homology"/>
<reference evidence="17" key="1">
    <citation type="journal article" date="2019" name="Int. J. Syst. Evol. Microbiol.">
        <title>The Global Catalogue of Microorganisms (GCM) 10K type strain sequencing project: providing services to taxonomists for standard genome sequencing and annotation.</title>
        <authorList>
            <consortium name="The Broad Institute Genomics Platform"/>
            <consortium name="The Broad Institute Genome Sequencing Center for Infectious Disease"/>
            <person name="Wu L."/>
            <person name="Ma J."/>
        </authorList>
    </citation>
    <scope>NUCLEOTIDE SEQUENCE [LARGE SCALE GENOMIC DNA]</scope>
    <source>
        <strain evidence="17">KCTC 52416</strain>
    </source>
</reference>
<organism evidence="16 17">
    <name type="scientific">Parapedobacter deserti</name>
    <dbReference type="NCBI Taxonomy" id="1912957"/>
    <lineage>
        <taxon>Bacteria</taxon>
        <taxon>Pseudomonadati</taxon>
        <taxon>Bacteroidota</taxon>
        <taxon>Sphingobacteriia</taxon>
        <taxon>Sphingobacteriales</taxon>
        <taxon>Sphingobacteriaceae</taxon>
        <taxon>Parapedobacter</taxon>
    </lineage>
</organism>
<comment type="pathway">
    <text evidence="1 13">Purine metabolism; IMP biosynthesis via de novo pathway; 5-amino-1-(5-phospho-D-ribosyl)imidazole-4-carboxamide from 5-amino-1-(5-phospho-D-ribosyl)imidazole-4-carboxylate: step 2/2.</text>
</comment>